<evidence type="ECO:0000256" key="1">
    <source>
        <dbReference type="SAM" id="MobiDB-lite"/>
    </source>
</evidence>
<dbReference type="NCBIfam" id="NF047646">
    <property type="entry name" value="REP_Tyr_transpos"/>
    <property type="match status" value="1"/>
</dbReference>
<dbReference type="GO" id="GO:0043565">
    <property type="term" value="F:sequence-specific DNA binding"/>
    <property type="evidence" value="ECO:0007669"/>
    <property type="project" value="TreeGrafter"/>
</dbReference>
<dbReference type="EMBL" id="JAUTAS010000001">
    <property type="protein sequence ID" value="MDQ1110112.1"/>
    <property type="molecule type" value="Genomic_DNA"/>
</dbReference>
<dbReference type="GO" id="GO:0006313">
    <property type="term" value="P:DNA transposition"/>
    <property type="evidence" value="ECO:0007669"/>
    <property type="project" value="InterPro"/>
</dbReference>
<protein>
    <submittedName>
        <fullName evidence="3">REP element-mobilizing transposase RayT</fullName>
    </submittedName>
</protein>
<evidence type="ECO:0000259" key="2">
    <source>
        <dbReference type="SMART" id="SM01321"/>
    </source>
</evidence>
<comment type="caution">
    <text evidence="3">The sequence shown here is derived from an EMBL/GenBank/DDBJ whole genome shotgun (WGS) entry which is preliminary data.</text>
</comment>
<sequence length="241" mass="26878">MIDVCRPTVGTHRDGTGGGRVGSQTTADNGDRHGDAWTRIETRWLRSWSCPNAVITTSAVDWDATLPGSPDDLIATSRIPPAMGKYHSVVMPSPRLLIGRRSLQGAYYMLTTVVAGRESLFVDDTTVECVVEALRCSDREHRSRTLAWVVMPDHVHWLMQLGNGNISRCVQAFKSRSSRAVNLHRGSEGSLWQRGFYDHCIRSDESLLTQANYLIENPIRSGLATKAGEYPYCWTRWPSAT</sequence>
<dbReference type="AlphaFoldDB" id="A0AAP5AJZ0"/>
<dbReference type="Gene3D" id="3.30.70.1290">
    <property type="entry name" value="Transposase IS200-like"/>
    <property type="match status" value="1"/>
</dbReference>
<dbReference type="Proteomes" id="UP001226084">
    <property type="component" value="Unassembled WGS sequence"/>
</dbReference>
<dbReference type="SMART" id="SM01321">
    <property type="entry name" value="Y1_Tnp"/>
    <property type="match status" value="1"/>
</dbReference>
<dbReference type="InterPro" id="IPR052715">
    <property type="entry name" value="RAYT_transposase"/>
</dbReference>
<evidence type="ECO:0000313" key="4">
    <source>
        <dbReference type="Proteomes" id="UP001226084"/>
    </source>
</evidence>
<dbReference type="InterPro" id="IPR036515">
    <property type="entry name" value="Transposase_17_sf"/>
</dbReference>
<organism evidence="3 4">
    <name type="scientific">Stenotrophomonas rhizophila</name>
    <dbReference type="NCBI Taxonomy" id="216778"/>
    <lineage>
        <taxon>Bacteria</taxon>
        <taxon>Pseudomonadati</taxon>
        <taxon>Pseudomonadota</taxon>
        <taxon>Gammaproteobacteria</taxon>
        <taxon>Lysobacterales</taxon>
        <taxon>Lysobacteraceae</taxon>
        <taxon>Stenotrophomonas</taxon>
    </lineage>
</organism>
<dbReference type="PANTHER" id="PTHR36966:SF1">
    <property type="entry name" value="REP-ASSOCIATED TYROSINE TRANSPOSASE"/>
    <property type="match status" value="1"/>
</dbReference>
<dbReference type="PANTHER" id="PTHR36966">
    <property type="entry name" value="REP-ASSOCIATED TYROSINE TRANSPOSASE"/>
    <property type="match status" value="1"/>
</dbReference>
<dbReference type="InterPro" id="IPR002686">
    <property type="entry name" value="Transposase_17"/>
</dbReference>
<dbReference type="GO" id="GO:0004803">
    <property type="term" value="F:transposase activity"/>
    <property type="evidence" value="ECO:0007669"/>
    <property type="project" value="InterPro"/>
</dbReference>
<evidence type="ECO:0000313" key="3">
    <source>
        <dbReference type="EMBL" id="MDQ1110112.1"/>
    </source>
</evidence>
<dbReference type="SUPFAM" id="SSF143422">
    <property type="entry name" value="Transposase IS200-like"/>
    <property type="match status" value="1"/>
</dbReference>
<accession>A0AAP5AJZ0</accession>
<feature type="region of interest" description="Disordered" evidence="1">
    <location>
        <begin position="1"/>
        <end position="33"/>
    </location>
</feature>
<reference evidence="3" key="1">
    <citation type="submission" date="2023-07" db="EMBL/GenBank/DDBJ databases">
        <title>Functional and genomic diversity of the sorghum phyllosphere microbiome.</title>
        <authorList>
            <person name="Shade A."/>
        </authorList>
    </citation>
    <scope>NUCLEOTIDE SEQUENCE</scope>
    <source>
        <strain evidence="3">SORGH_AS_0457</strain>
    </source>
</reference>
<name>A0AAP5AJZ0_9GAMM</name>
<gene>
    <name evidence="3" type="ORF">QE424_003271</name>
</gene>
<feature type="domain" description="Transposase IS200-like" evidence="2">
    <location>
        <begin position="103"/>
        <end position="217"/>
    </location>
</feature>
<proteinExistence type="predicted"/>
<dbReference type="Pfam" id="PF01797">
    <property type="entry name" value="Y1_Tnp"/>
    <property type="match status" value="1"/>
</dbReference>